<gene>
    <name evidence="5" type="ORF">EGYM00163_LOCUS51765</name>
</gene>
<protein>
    <recommendedName>
        <fullName evidence="4">Pseudouridine synthase RsuA/RluA-like domain-containing protein</fullName>
    </recommendedName>
</protein>
<dbReference type="EMBL" id="HBJA01150980">
    <property type="protein sequence ID" value="CAE0841749.1"/>
    <property type="molecule type" value="Transcribed_RNA"/>
</dbReference>
<feature type="region of interest" description="Disordered" evidence="3">
    <location>
        <begin position="194"/>
        <end position="239"/>
    </location>
</feature>
<feature type="region of interest" description="Disordered" evidence="3">
    <location>
        <begin position="417"/>
        <end position="437"/>
    </location>
</feature>
<evidence type="ECO:0000256" key="3">
    <source>
        <dbReference type="SAM" id="MobiDB-lite"/>
    </source>
</evidence>
<evidence type="ECO:0000256" key="1">
    <source>
        <dbReference type="ARBA" id="ARBA00010876"/>
    </source>
</evidence>
<dbReference type="GO" id="GO:0000455">
    <property type="term" value="P:enzyme-directed rRNA pseudouridine synthesis"/>
    <property type="evidence" value="ECO:0007669"/>
    <property type="project" value="TreeGrafter"/>
</dbReference>
<feature type="compositionally biased region" description="Polar residues" evidence="3">
    <location>
        <begin position="221"/>
        <end position="233"/>
    </location>
</feature>
<keyword evidence="2" id="KW-0694">RNA-binding</keyword>
<dbReference type="GO" id="GO:0003723">
    <property type="term" value="F:RNA binding"/>
    <property type="evidence" value="ECO:0007669"/>
    <property type="project" value="UniProtKB-KW"/>
</dbReference>
<dbReference type="Pfam" id="PF00849">
    <property type="entry name" value="PseudoU_synth_2"/>
    <property type="match status" value="1"/>
</dbReference>
<dbReference type="InterPro" id="IPR050188">
    <property type="entry name" value="RluA_PseudoU_synthase"/>
</dbReference>
<dbReference type="AlphaFoldDB" id="A0A7S4LPC5"/>
<evidence type="ECO:0000256" key="2">
    <source>
        <dbReference type="PROSITE-ProRule" id="PRU00182"/>
    </source>
</evidence>
<dbReference type="PANTHER" id="PTHR21600:SF44">
    <property type="entry name" value="RIBOSOMAL LARGE SUBUNIT PSEUDOURIDINE SYNTHASE D"/>
    <property type="match status" value="1"/>
</dbReference>
<dbReference type="PANTHER" id="PTHR21600">
    <property type="entry name" value="MITOCHONDRIAL RNA PSEUDOURIDINE SYNTHASE"/>
    <property type="match status" value="1"/>
</dbReference>
<name>A0A7S4LPC5_9EUGL</name>
<accession>A0A7S4LPC5</accession>
<proteinExistence type="inferred from homology"/>
<organism evidence="5">
    <name type="scientific">Eutreptiella gymnastica</name>
    <dbReference type="NCBI Taxonomy" id="73025"/>
    <lineage>
        <taxon>Eukaryota</taxon>
        <taxon>Discoba</taxon>
        <taxon>Euglenozoa</taxon>
        <taxon>Euglenida</taxon>
        <taxon>Spirocuta</taxon>
        <taxon>Euglenophyceae</taxon>
        <taxon>Eutreptiales</taxon>
        <taxon>Eutreptiaceae</taxon>
        <taxon>Eutreptiella</taxon>
    </lineage>
</organism>
<comment type="similarity">
    <text evidence="1">Belongs to the pseudouridine synthase RluA family.</text>
</comment>
<dbReference type="InterPro" id="IPR006145">
    <property type="entry name" value="PsdUridine_synth_RsuA/RluA"/>
</dbReference>
<dbReference type="CDD" id="cd00165">
    <property type="entry name" value="S4"/>
    <property type="match status" value="1"/>
</dbReference>
<reference evidence="5" key="1">
    <citation type="submission" date="2021-01" db="EMBL/GenBank/DDBJ databases">
        <authorList>
            <person name="Corre E."/>
            <person name="Pelletier E."/>
            <person name="Niang G."/>
            <person name="Scheremetjew M."/>
            <person name="Finn R."/>
            <person name="Kale V."/>
            <person name="Holt S."/>
            <person name="Cochrane G."/>
            <person name="Meng A."/>
            <person name="Brown T."/>
            <person name="Cohen L."/>
        </authorList>
    </citation>
    <scope>NUCLEOTIDE SEQUENCE</scope>
    <source>
        <strain evidence="5">CCMP1594</strain>
    </source>
</reference>
<evidence type="ECO:0000259" key="4">
    <source>
        <dbReference type="Pfam" id="PF00849"/>
    </source>
</evidence>
<dbReference type="Gene3D" id="3.30.2350.10">
    <property type="entry name" value="Pseudouridine synthase"/>
    <property type="match status" value="1"/>
</dbReference>
<dbReference type="SUPFAM" id="SSF55120">
    <property type="entry name" value="Pseudouridine synthase"/>
    <property type="match status" value="1"/>
</dbReference>
<evidence type="ECO:0000313" key="5">
    <source>
        <dbReference type="EMBL" id="CAE0841749.1"/>
    </source>
</evidence>
<dbReference type="PROSITE" id="PS50889">
    <property type="entry name" value="S4"/>
    <property type="match status" value="1"/>
</dbReference>
<dbReference type="InterPro" id="IPR020103">
    <property type="entry name" value="PsdUridine_synth_cat_dom_sf"/>
</dbReference>
<sequence length="570" mass="63215">MTMSHEVKEIAVSESCRLKKFCKLHFRDSLSSKQGCEHAIDRGDVAVNGHPIINPAHVLQPGDRVCLVINDRAIACARDALPIEVLVEDDHMAVVWKPSGVVADQRDHHTLELALPHSLKPSQTADALPKPRVVNALSRGMSGLVLAAKTLKCWDHLQDHIRQGALGCTYRLIVLGRPEQAAVAEQIVFERIVPPPGDSHDAPCPEAVGEQEVAEDDDSTASEQEPCTPQECQDASGAVQGRVRWRRRRRRLEKKNERQTAEEGIDEDTDAAVSATVVDIASSNVVGCLTTLDVLCSDPRQGLMHGVLRRRLHQHGLKILGTKDSVSVNAAKRGLQKQKFHACKGLYMALTELRFMHCTGEPVHVTHPEPQKFATLRQREAAAYSQKRQAVAIQPPGEQPPAPGPVSRVNFMPHMRPAAEGQVSTADTPNRKRDKEKLEREWMLPEFGTQTLVRFETTDGTVLAVGYTSVLYGDHGPYVEFDKEHIRFDNWVLNTVKQHPNRFYDEWFADGGRVLLYDQLQTVHGQSCPPAGLSSVTNLRPEGYAAYKVGKCYLELSEFTVLKEGAPTSQ</sequence>
<feature type="domain" description="Pseudouridine synthase RsuA/RluA-like" evidence="4">
    <location>
        <begin position="91"/>
        <end position="189"/>
    </location>
</feature>
<dbReference type="GO" id="GO:0009982">
    <property type="term" value="F:pseudouridine synthase activity"/>
    <property type="evidence" value="ECO:0007669"/>
    <property type="project" value="InterPro"/>
</dbReference>